<sequence>MSKLYKKLGESAWTKVDKINSEIFTLTYGEVVNSLIQDYETSEEVNAQLDEMGYSIGIRMIDEFLAISEVEQCKSFRDTGEILAKVACKMYLGVDAVCKYWTEDDSAFTLELKTNPFVDFVELPQKYKDLWYCNIICGIIRGSLDTLQISVDVKYQKCVLRGHNTNEIRVTLKSSNKENSSKKN</sequence>
<dbReference type="PIRSF" id="PIRSF018293">
    <property type="entry name" value="TRAPP_I_complex_Bet3"/>
    <property type="match status" value="1"/>
</dbReference>
<dbReference type="PANTHER" id="PTHR13048">
    <property type="entry name" value="TRAFFICKING PROTEIN PARTICLE COMPLEX SUBUNIT 3"/>
    <property type="match status" value="1"/>
</dbReference>
<evidence type="ECO:0000256" key="2">
    <source>
        <dbReference type="ARBA" id="ARBA00004240"/>
    </source>
</evidence>
<evidence type="ECO:0000256" key="1">
    <source>
        <dbReference type="ARBA" id="ARBA00004222"/>
    </source>
</evidence>
<protein>
    <recommendedName>
        <fullName evidence="8">Trafficking protein particle complex subunit</fullName>
    </recommendedName>
</protein>
<organism evidence="9 10">
    <name type="scientific">Anaeramoeba flamelloides</name>
    <dbReference type="NCBI Taxonomy" id="1746091"/>
    <lineage>
        <taxon>Eukaryota</taxon>
        <taxon>Metamonada</taxon>
        <taxon>Anaeramoebidae</taxon>
        <taxon>Anaeramoeba</taxon>
    </lineage>
</organism>
<dbReference type="Pfam" id="PF04051">
    <property type="entry name" value="TRAPP"/>
    <property type="match status" value="1"/>
</dbReference>
<evidence type="ECO:0000256" key="8">
    <source>
        <dbReference type="PIRNR" id="PIRNR018293"/>
    </source>
</evidence>
<dbReference type="Proteomes" id="UP001146793">
    <property type="component" value="Unassembled WGS sequence"/>
</dbReference>
<dbReference type="GO" id="GO:0048193">
    <property type="term" value="P:Golgi vesicle transport"/>
    <property type="evidence" value="ECO:0007669"/>
    <property type="project" value="InterPro"/>
</dbReference>
<dbReference type="InterPro" id="IPR007194">
    <property type="entry name" value="TRAPP_component"/>
</dbReference>
<dbReference type="GO" id="GO:0005794">
    <property type="term" value="C:Golgi apparatus"/>
    <property type="evidence" value="ECO:0007669"/>
    <property type="project" value="UniProtKB-SubCell"/>
</dbReference>
<dbReference type="Gene3D" id="3.30.1380.20">
    <property type="entry name" value="Trafficking protein particle complex subunit 3"/>
    <property type="match status" value="1"/>
</dbReference>
<dbReference type="FunFam" id="3.30.1380.20:FF:000001">
    <property type="entry name" value="Trafficking protein particle complex subunit BET3"/>
    <property type="match status" value="1"/>
</dbReference>
<dbReference type="CDD" id="cd14942">
    <property type="entry name" value="TRAPPC3_bet3"/>
    <property type="match status" value="1"/>
</dbReference>
<dbReference type="GO" id="GO:0005783">
    <property type="term" value="C:endoplasmic reticulum"/>
    <property type="evidence" value="ECO:0007669"/>
    <property type="project" value="UniProtKB-SubCell"/>
</dbReference>
<dbReference type="InterPro" id="IPR016721">
    <property type="entry name" value="Bet3"/>
</dbReference>
<dbReference type="AlphaFoldDB" id="A0AAV7YJG7"/>
<comment type="subunit">
    <text evidence="8">Homodimer.</text>
</comment>
<accession>A0AAV7YJG7</accession>
<evidence type="ECO:0000256" key="6">
    <source>
        <dbReference type="ARBA" id="ARBA00022892"/>
    </source>
</evidence>
<dbReference type="SUPFAM" id="SSF111126">
    <property type="entry name" value="Ligand-binding domain in the NO signalling and Golgi transport"/>
    <property type="match status" value="1"/>
</dbReference>
<evidence type="ECO:0000313" key="10">
    <source>
        <dbReference type="Proteomes" id="UP001146793"/>
    </source>
</evidence>
<evidence type="ECO:0000313" key="9">
    <source>
        <dbReference type="EMBL" id="KAJ3428824.1"/>
    </source>
</evidence>
<comment type="caution">
    <text evidence="9">The sequence shown here is derived from an EMBL/GenBank/DDBJ whole genome shotgun (WGS) entry which is preliminary data.</text>
</comment>
<proteinExistence type="inferred from homology"/>
<comment type="subcellular location">
    <subcellularLocation>
        <location evidence="2">Endoplasmic reticulum</location>
    </subcellularLocation>
    <subcellularLocation>
        <location evidence="1 8">Golgi apparatus</location>
        <location evidence="1 8">cis-Golgi network</location>
    </subcellularLocation>
</comment>
<dbReference type="InterPro" id="IPR024096">
    <property type="entry name" value="NO_sig/Golgi_transp_ligand-bd"/>
</dbReference>
<keyword evidence="7 8" id="KW-0333">Golgi apparatus</keyword>
<evidence type="ECO:0000256" key="3">
    <source>
        <dbReference type="ARBA" id="ARBA00006218"/>
    </source>
</evidence>
<reference evidence="9" key="1">
    <citation type="submission" date="2022-08" db="EMBL/GenBank/DDBJ databases">
        <title>Novel sulphate-reducing endosymbionts in the free-living metamonad Anaeramoeba.</title>
        <authorList>
            <person name="Jerlstrom-Hultqvist J."/>
            <person name="Cepicka I."/>
            <person name="Gallot-Lavallee L."/>
            <person name="Salas-Leiva D."/>
            <person name="Curtis B.A."/>
            <person name="Zahonova K."/>
            <person name="Pipaliya S."/>
            <person name="Dacks J."/>
            <person name="Roger A.J."/>
        </authorList>
    </citation>
    <scope>NUCLEOTIDE SEQUENCE</scope>
    <source>
        <strain evidence="9">Busselton2</strain>
    </source>
</reference>
<comment type="function">
    <text evidence="8">May play a role in vesicular transport from endoplasmic reticulum to Golgi.</text>
</comment>
<dbReference type="GO" id="GO:0030008">
    <property type="term" value="C:TRAPP complex"/>
    <property type="evidence" value="ECO:0007669"/>
    <property type="project" value="InterPro"/>
</dbReference>
<dbReference type="GO" id="GO:0016236">
    <property type="term" value="P:macroautophagy"/>
    <property type="evidence" value="ECO:0007669"/>
    <property type="project" value="UniProtKB-ARBA"/>
</dbReference>
<evidence type="ECO:0000256" key="5">
    <source>
        <dbReference type="ARBA" id="ARBA00022824"/>
    </source>
</evidence>
<gene>
    <name evidence="9" type="ORF">M0812_24158</name>
</gene>
<keyword evidence="4 8" id="KW-0813">Transport</keyword>
<dbReference type="EMBL" id="JANTQA010000057">
    <property type="protein sequence ID" value="KAJ3428824.1"/>
    <property type="molecule type" value="Genomic_DNA"/>
</dbReference>
<name>A0AAV7YJG7_9EUKA</name>
<comment type="similarity">
    <text evidence="3 8">Belongs to the TRAPP small subunits family. BET3 subfamily.</text>
</comment>
<evidence type="ECO:0000256" key="4">
    <source>
        <dbReference type="ARBA" id="ARBA00022448"/>
    </source>
</evidence>
<evidence type="ECO:0000256" key="7">
    <source>
        <dbReference type="ARBA" id="ARBA00023034"/>
    </source>
</evidence>
<keyword evidence="6 8" id="KW-0931">ER-Golgi transport</keyword>
<keyword evidence="5" id="KW-0256">Endoplasmic reticulum</keyword>